<evidence type="ECO:0000313" key="3">
    <source>
        <dbReference type="Proteomes" id="UP000005532"/>
    </source>
</evidence>
<comment type="caution">
    <text evidence="2">The sequence shown here is derived from an EMBL/GenBank/DDBJ whole genome shotgun (WGS) entry which is preliminary data.</text>
</comment>
<accession>C5S0X9</accession>
<sequence length="34" mass="4101">MFSPQLNYEENIMKREREERGHIPPKPTPPPKPR</sequence>
<dbReference type="Proteomes" id="UP000005532">
    <property type="component" value="Unassembled WGS sequence"/>
</dbReference>
<dbReference type="AlphaFoldDB" id="C5S0X9"/>
<feature type="region of interest" description="Disordered" evidence="1">
    <location>
        <begin position="1"/>
        <end position="34"/>
    </location>
</feature>
<evidence type="ECO:0000256" key="1">
    <source>
        <dbReference type="SAM" id="MobiDB-lite"/>
    </source>
</evidence>
<dbReference type="EMBL" id="ACQL01000069">
    <property type="protein sequence ID" value="EER47562.1"/>
    <property type="molecule type" value="Genomic_DNA"/>
</dbReference>
<proteinExistence type="predicted"/>
<evidence type="ECO:0000313" key="2">
    <source>
        <dbReference type="EMBL" id="EER47562.1"/>
    </source>
</evidence>
<name>C5S0X9_9PAST</name>
<gene>
    <name evidence="2" type="ORF">AM305_07773</name>
</gene>
<feature type="compositionally biased region" description="Pro residues" evidence="1">
    <location>
        <begin position="24"/>
        <end position="34"/>
    </location>
</feature>
<reference evidence="2 3" key="1">
    <citation type="journal article" date="2010" name="Vet. Microbiol.">
        <title>Production of haemolysins by strains of the Actinobacillus minor/porcitonsillarum complex.</title>
        <authorList>
            <person name="Arya G."/>
            <person name="Niven D.F."/>
        </authorList>
    </citation>
    <scope>NUCLEOTIDE SEQUENCE [LARGE SCALE GENOMIC DNA]</scope>
    <source>
        <strain evidence="2 3">NM305</strain>
    </source>
</reference>
<protein>
    <submittedName>
        <fullName evidence="2">Uncharacterized protein</fullName>
    </submittedName>
</protein>
<feature type="compositionally biased region" description="Basic and acidic residues" evidence="1">
    <location>
        <begin position="11"/>
        <end position="22"/>
    </location>
</feature>
<organism evidence="2 3">
    <name type="scientific">Actinobacillus minor NM305</name>
    <dbReference type="NCBI Taxonomy" id="637911"/>
    <lineage>
        <taxon>Bacteria</taxon>
        <taxon>Pseudomonadati</taxon>
        <taxon>Pseudomonadota</taxon>
        <taxon>Gammaproteobacteria</taxon>
        <taxon>Pasteurellales</taxon>
        <taxon>Pasteurellaceae</taxon>
        <taxon>Actinobacillus</taxon>
    </lineage>
</organism>